<evidence type="ECO:0000313" key="2">
    <source>
        <dbReference type="Proteomes" id="UP000050795"/>
    </source>
</evidence>
<proteinExistence type="predicted"/>
<reference evidence="2" key="1">
    <citation type="submission" date="2022-06" db="EMBL/GenBank/DDBJ databases">
        <authorList>
            <person name="Berger JAMES D."/>
            <person name="Berger JAMES D."/>
        </authorList>
    </citation>
    <scope>NUCLEOTIDE SEQUENCE [LARGE SCALE GENOMIC DNA]</scope>
</reference>
<dbReference type="Pfam" id="PF14529">
    <property type="entry name" value="Exo_endo_phos_2"/>
    <property type="match status" value="1"/>
</dbReference>
<feature type="domain" description="Reverse transcriptase" evidence="1">
    <location>
        <begin position="491"/>
        <end position="737"/>
    </location>
</feature>
<dbReference type="GO" id="GO:0031012">
    <property type="term" value="C:extracellular matrix"/>
    <property type="evidence" value="ECO:0007669"/>
    <property type="project" value="TreeGrafter"/>
</dbReference>
<dbReference type="GO" id="GO:0061343">
    <property type="term" value="P:cell adhesion involved in heart morphogenesis"/>
    <property type="evidence" value="ECO:0007669"/>
    <property type="project" value="TreeGrafter"/>
</dbReference>
<dbReference type="SUPFAM" id="SSF56672">
    <property type="entry name" value="DNA/RNA polymerases"/>
    <property type="match status" value="1"/>
</dbReference>
<dbReference type="InterPro" id="IPR000477">
    <property type="entry name" value="RT_dom"/>
</dbReference>
<sequence>MYIEDTHGLFYQDVVRSLKPHSQCLSIILVNTRSVLSKHLALSTIASICRPSLIMITEAWCTSEISNDSLRIDKYNLFRGDRRTGRGGGTLIYCEQSMCATQFSNPILSQLNDSIWVEIKVVRSKPILVGCVYRPPSSSREYDNMLSNIFNVTANLPFSYKIIGGDFNLPEVSWSSLRGPQRYDNLINSIVTGGWTQHINSPTRSANILDLIFTNNITPSTVHVGHEFPGSDHRIVVCSFDIFPETKRRDEAGQIPMRLYTHADWDLYQHLIRCSNWDSYFSNQSLDAILNNFYQNINSIHDVIAPEKILNFRFPQSDYIPTSFRRSLRKHSIKYYRYHDLSSLIAITSLLSRIEELRNIGLRNKEMQAIHAPHNSGEIAKLFKSRLMNSKTPYPKIIYLDGIAYENNEAICELFSKHFARLYTLENDEVVDFPRKTDECLSDIIFTTHEIDKAVANLKLSNTTGPDGISSVLLKKGGNDMSLLLLKLYSISLSDGTYPNCWKKSYIVPIHKYGPIADINNYRPINITSVVSRVMEKIVKTQIIQYLLSNDLLSPSQYGFLSRRSCITCHLDYFDYITQSIDNGRSVTTLFLDVSKAFDKVPHIRLLTKLQSYGITGNLHKWISSFLTEREQLVKINHQLSSSKPITSGVIQGSVLGPILFLLFINDIVSVIKYGKPYLFADDLKIVYDYGYGDMSVESKIQQDLNDLGDWSEKWQLTFNPDKCGITHLGRWKPIMCLYMYGKLLSKLNTVTDLGITYSDLSFSDHANKVVSDCKRLTGFVLRNFYTQEARLAIYRTCIRPKLEYCALLFSNLRTVDRKKIESVQRFLTKRIIGFDQQVEYVDRCVRLKLEPLWLRRVKCNLFLLFKVIRKHCYSNSSITWENIKSYQLRNHDYLVKVATHRKSIRANFFTIKYCTLWNQLPPEIRCCENPDGFKRSLERHFNMSTLARLKDHNCW</sequence>
<accession>A0AA85J502</accession>
<dbReference type="PANTHER" id="PTHR33395:SF22">
    <property type="entry name" value="REVERSE TRANSCRIPTASE DOMAIN-CONTAINING PROTEIN"/>
    <property type="match status" value="1"/>
</dbReference>
<dbReference type="InterPro" id="IPR036691">
    <property type="entry name" value="Endo/exonu/phosph_ase_sf"/>
</dbReference>
<protein>
    <recommendedName>
        <fullName evidence="1">Reverse transcriptase domain-containing protein</fullName>
    </recommendedName>
</protein>
<name>A0AA85J502_TRIRE</name>
<dbReference type="WBParaSite" id="TREG1_129170.1">
    <property type="protein sequence ID" value="TREG1_129170.1"/>
    <property type="gene ID" value="TREG1_129170"/>
</dbReference>
<dbReference type="GO" id="GO:0007508">
    <property type="term" value="P:larval heart development"/>
    <property type="evidence" value="ECO:0007669"/>
    <property type="project" value="TreeGrafter"/>
</dbReference>
<dbReference type="AlphaFoldDB" id="A0AA85J502"/>
<evidence type="ECO:0000259" key="1">
    <source>
        <dbReference type="PROSITE" id="PS50878"/>
    </source>
</evidence>
<dbReference type="Proteomes" id="UP000050795">
    <property type="component" value="Unassembled WGS sequence"/>
</dbReference>
<dbReference type="Gene3D" id="3.60.10.10">
    <property type="entry name" value="Endonuclease/exonuclease/phosphatase"/>
    <property type="match status" value="1"/>
</dbReference>
<dbReference type="PROSITE" id="PS50878">
    <property type="entry name" value="RT_POL"/>
    <property type="match status" value="1"/>
</dbReference>
<dbReference type="Pfam" id="PF00078">
    <property type="entry name" value="RVT_1"/>
    <property type="match status" value="1"/>
</dbReference>
<evidence type="ECO:0000313" key="3">
    <source>
        <dbReference type="WBParaSite" id="TREG1_129170.1"/>
    </source>
</evidence>
<reference evidence="3" key="2">
    <citation type="submission" date="2023-11" db="UniProtKB">
        <authorList>
            <consortium name="WormBaseParasite"/>
        </authorList>
    </citation>
    <scope>IDENTIFICATION</scope>
</reference>
<organism evidence="2 3">
    <name type="scientific">Trichobilharzia regenti</name>
    <name type="common">Nasal bird schistosome</name>
    <dbReference type="NCBI Taxonomy" id="157069"/>
    <lineage>
        <taxon>Eukaryota</taxon>
        <taxon>Metazoa</taxon>
        <taxon>Spiralia</taxon>
        <taxon>Lophotrochozoa</taxon>
        <taxon>Platyhelminthes</taxon>
        <taxon>Trematoda</taxon>
        <taxon>Digenea</taxon>
        <taxon>Strigeidida</taxon>
        <taxon>Schistosomatoidea</taxon>
        <taxon>Schistosomatidae</taxon>
        <taxon>Trichobilharzia</taxon>
    </lineage>
</organism>
<dbReference type="CDD" id="cd01650">
    <property type="entry name" value="RT_nLTR_like"/>
    <property type="match status" value="1"/>
</dbReference>
<dbReference type="SUPFAM" id="SSF56219">
    <property type="entry name" value="DNase I-like"/>
    <property type="match status" value="1"/>
</dbReference>
<keyword evidence="2" id="KW-1185">Reference proteome</keyword>
<dbReference type="InterPro" id="IPR043502">
    <property type="entry name" value="DNA/RNA_pol_sf"/>
</dbReference>
<dbReference type="InterPro" id="IPR005135">
    <property type="entry name" value="Endo/exonuclease/phosphatase"/>
</dbReference>
<dbReference type="GO" id="GO:0003824">
    <property type="term" value="F:catalytic activity"/>
    <property type="evidence" value="ECO:0007669"/>
    <property type="project" value="InterPro"/>
</dbReference>
<dbReference type="PANTHER" id="PTHR33395">
    <property type="entry name" value="TRANSCRIPTASE, PUTATIVE-RELATED-RELATED"/>
    <property type="match status" value="1"/>
</dbReference>